<dbReference type="Gene3D" id="3.40.190.290">
    <property type="match status" value="1"/>
</dbReference>
<dbReference type="OrthoDB" id="9786526at2"/>
<dbReference type="GO" id="GO:0006351">
    <property type="term" value="P:DNA-templated transcription"/>
    <property type="evidence" value="ECO:0007669"/>
    <property type="project" value="TreeGrafter"/>
</dbReference>
<sequence length="311" mass="35697">MKSLQDIRSFLKVIRHGSISRAARENGQTPAALSASLKRLEQEVGGTLIIRSTRSLRLTTAGEQFLTHAQQAIELLDKSVQIIQHSTQNISGKLQVSMPSDLGRNTVMPWLNEFMDNYPDVSVSLFLTDELSDVYRQNIDLAFRYGVPEDSGLVASPLYTANRRVLCASPAYIAKFGLITTPYALAEHKCISFIRHERVFDHWLFYHQGREHKIKVSCHRVANDADAVRRWTLDGYGIAYRSRLDVLADLSHKKLVVLCDDWRSDPLPLYMMYADRRQITPVVLRLRDFLQAKIKDYLVRYEQNEQITEID</sequence>
<proteinExistence type="inferred from homology"/>
<dbReference type="SUPFAM" id="SSF46785">
    <property type="entry name" value="Winged helix' DNA-binding domain"/>
    <property type="match status" value="1"/>
</dbReference>
<dbReference type="InterPro" id="IPR005119">
    <property type="entry name" value="LysR_subst-bd"/>
</dbReference>
<keyword evidence="4" id="KW-0804">Transcription</keyword>
<dbReference type="FunFam" id="1.10.10.10:FF:000001">
    <property type="entry name" value="LysR family transcriptional regulator"/>
    <property type="match status" value="1"/>
</dbReference>
<comment type="similarity">
    <text evidence="1">Belongs to the LysR transcriptional regulatory family.</text>
</comment>
<feature type="domain" description="HTH lysR-type" evidence="5">
    <location>
        <begin position="1"/>
        <end position="59"/>
    </location>
</feature>
<dbReference type="AlphaFoldDB" id="K6ZXS3"/>
<dbReference type="SUPFAM" id="SSF53850">
    <property type="entry name" value="Periplasmic binding protein-like II"/>
    <property type="match status" value="1"/>
</dbReference>
<keyword evidence="2" id="KW-0805">Transcription regulation</keyword>
<gene>
    <name evidence="6" type="ORF">GPLA_4148</name>
</gene>
<accession>K6ZXS3</accession>
<dbReference type="Gene3D" id="1.10.10.10">
    <property type="entry name" value="Winged helix-like DNA-binding domain superfamily/Winged helix DNA-binding domain"/>
    <property type="match status" value="1"/>
</dbReference>
<dbReference type="EMBL" id="BAER01000124">
    <property type="protein sequence ID" value="GAC35027.1"/>
    <property type="molecule type" value="Genomic_DNA"/>
</dbReference>
<evidence type="ECO:0000313" key="6">
    <source>
        <dbReference type="EMBL" id="GAC35027.1"/>
    </source>
</evidence>
<evidence type="ECO:0000256" key="2">
    <source>
        <dbReference type="ARBA" id="ARBA00023015"/>
    </source>
</evidence>
<dbReference type="Pfam" id="PF00126">
    <property type="entry name" value="HTH_1"/>
    <property type="match status" value="1"/>
</dbReference>
<dbReference type="InterPro" id="IPR036388">
    <property type="entry name" value="WH-like_DNA-bd_sf"/>
</dbReference>
<name>K6ZXS3_9ALTE</name>
<dbReference type="PROSITE" id="PS50931">
    <property type="entry name" value="HTH_LYSR"/>
    <property type="match status" value="1"/>
</dbReference>
<comment type="caution">
    <text evidence="6">The sequence shown here is derived from an EMBL/GenBank/DDBJ whole genome shotgun (WGS) entry which is preliminary data.</text>
</comment>
<evidence type="ECO:0000256" key="1">
    <source>
        <dbReference type="ARBA" id="ARBA00009437"/>
    </source>
</evidence>
<dbReference type="GO" id="GO:0043565">
    <property type="term" value="F:sequence-specific DNA binding"/>
    <property type="evidence" value="ECO:0007669"/>
    <property type="project" value="TreeGrafter"/>
</dbReference>
<dbReference type="PANTHER" id="PTHR30537">
    <property type="entry name" value="HTH-TYPE TRANSCRIPTIONAL REGULATOR"/>
    <property type="match status" value="1"/>
</dbReference>
<evidence type="ECO:0000256" key="3">
    <source>
        <dbReference type="ARBA" id="ARBA00023125"/>
    </source>
</evidence>
<evidence type="ECO:0000256" key="4">
    <source>
        <dbReference type="ARBA" id="ARBA00023163"/>
    </source>
</evidence>
<dbReference type="STRING" id="1129793.GPLA_4148"/>
<evidence type="ECO:0000259" key="5">
    <source>
        <dbReference type="PROSITE" id="PS50931"/>
    </source>
</evidence>
<dbReference type="PANTHER" id="PTHR30537:SF21">
    <property type="entry name" value="HTH-TYPE TRANSCRIPTIONAL REGULATOR SINR-RELATED"/>
    <property type="match status" value="1"/>
</dbReference>
<organism evidence="6 7">
    <name type="scientific">Paraglaciecola polaris LMG 21857</name>
    <dbReference type="NCBI Taxonomy" id="1129793"/>
    <lineage>
        <taxon>Bacteria</taxon>
        <taxon>Pseudomonadati</taxon>
        <taxon>Pseudomonadota</taxon>
        <taxon>Gammaproteobacteria</taxon>
        <taxon>Alteromonadales</taxon>
        <taxon>Alteromonadaceae</taxon>
        <taxon>Paraglaciecola</taxon>
    </lineage>
</organism>
<dbReference type="InterPro" id="IPR036390">
    <property type="entry name" value="WH_DNA-bd_sf"/>
</dbReference>
<keyword evidence="7" id="KW-1185">Reference proteome</keyword>
<dbReference type="RefSeq" id="WP_007106791.1">
    <property type="nucleotide sequence ID" value="NZ_BAER01000124.1"/>
</dbReference>
<dbReference type="InterPro" id="IPR058163">
    <property type="entry name" value="LysR-type_TF_proteobact-type"/>
</dbReference>
<dbReference type="Proteomes" id="UP000006322">
    <property type="component" value="Unassembled WGS sequence"/>
</dbReference>
<evidence type="ECO:0000313" key="7">
    <source>
        <dbReference type="Proteomes" id="UP000006322"/>
    </source>
</evidence>
<reference evidence="7" key="1">
    <citation type="journal article" date="2014" name="Environ. Microbiol.">
        <title>Comparative genomics of the marine bacterial genus Glaciecola reveals the high degree of genomic diversity and genomic characteristic for cold adaptation.</title>
        <authorList>
            <person name="Qin Q.L."/>
            <person name="Xie B.B."/>
            <person name="Yu Y."/>
            <person name="Shu Y.L."/>
            <person name="Rong J.C."/>
            <person name="Zhang Y.J."/>
            <person name="Zhao D.L."/>
            <person name="Chen X.L."/>
            <person name="Zhang X.Y."/>
            <person name="Chen B."/>
            <person name="Zhou B.C."/>
            <person name="Zhang Y.Z."/>
        </authorList>
    </citation>
    <scope>NUCLEOTIDE SEQUENCE [LARGE SCALE GENOMIC DNA]</scope>
    <source>
        <strain evidence="7">LMG 21857</strain>
    </source>
</reference>
<dbReference type="GO" id="GO:0003700">
    <property type="term" value="F:DNA-binding transcription factor activity"/>
    <property type="evidence" value="ECO:0007669"/>
    <property type="project" value="InterPro"/>
</dbReference>
<dbReference type="InterPro" id="IPR000847">
    <property type="entry name" value="LysR_HTH_N"/>
</dbReference>
<protein>
    <submittedName>
        <fullName evidence="6">LysR family transcriptional regulator</fullName>
    </submittedName>
</protein>
<dbReference type="FunFam" id="3.40.190.290:FF:000001">
    <property type="entry name" value="Transcriptional regulator, LysR family"/>
    <property type="match status" value="1"/>
</dbReference>
<keyword evidence="3" id="KW-0238">DNA-binding</keyword>
<dbReference type="CDD" id="cd08422">
    <property type="entry name" value="PBP2_CrgA_like"/>
    <property type="match status" value="1"/>
</dbReference>
<dbReference type="Pfam" id="PF03466">
    <property type="entry name" value="LysR_substrate"/>
    <property type="match status" value="1"/>
</dbReference>